<sequence length="472" mass="53559">MEKKIDALVVFAHSLRYLKDRAIEIIRERTGDEKYHEKDTRWVITVPAIWRPAAKQFIREAACKVIIEKLHKFLLIALEPEAASIHCREMKMREFANEKGDATISEVFARPGSKYIADEFAGGTLDVTAHEISTNGNIKEIHQVTGGPYGGTNVDEEFVSLLERFFGTYQVKSFRENHPAEWLEMMNEFEMKKRGRRAYEGETTRIRLPQQGWPDLARRFASSCRTDDVQFVRNEYFYIGPAAIIKLFEPVLNGIVKHSNNLLKHRELCGLQFFFLVGGFAESAILQDAIKKNFDRRSRILVPNNASIAVVQGAVMFGQTPDIVDSRIMSTTYGFKINRPFDPSLHPIDKQHFFDGVAYCKDCFEVLVKENGIVRTGEKRVFPNYRPVKRSQTAVEFSFLTSTDPDAKYSTDASVSNSIREAVVESPDVTKGTNRMIDLAIEFGGTEIKATAIDKSSGNTATVYLDFLFSKD</sequence>
<comment type="caution">
    <text evidence="1">The sequence shown here is derived from an EMBL/GenBank/DDBJ whole genome shotgun (WGS) entry which is preliminary data.</text>
</comment>
<dbReference type="PANTHER" id="PTHR14187">
    <property type="entry name" value="ALPHA KINASE/ELONGATION FACTOR 2 KINASE"/>
    <property type="match status" value="1"/>
</dbReference>
<dbReference type="Gene3D" id="3.30.420.40">
    <property type="match status" value="2"/>
</dbReference>
<dbReference type="CDD" id="cd10229">
    <property type="entry name" value="ASKHA_NBD_HSP70_HSPA12"/>
    <property type="match status" value="1"/>
</dbReference>
<dbReference type="PANTHER" id="PTHR14187:SF5">
    <property type="entry name" value="HEAT SHOCK 70 KDA PROTEIN 12A"/>
    <property type="match status" value="1"/>
</dbReference>
<dbReference type="Gene3D" id="3.90.640.10">
    <property type="entry name" value="Actin, Chain A, domain 4"/>
    <property type="match status" value="1"/>
</dbReference>
<keyword evidence="2" id="KW-1185">Reference proteome</keyword>
<reference evidence="1 2" key="1">
    <citation type="submission" date="2022-05" db="EMBL/GenBank/DDBJ databases">
        <authorList>
            <consortium name="Genoscope - CEA"/>
            <person name="William W."/>
        </authorList>
    </citation>
    <scope>NUCLEOTIDE SEQUENCE [LARGE SCALE GENOMIC DNA]</scope>
</reference>
<evidence type="ECO:0000313" key="2">
    <source>
        <dbReference type="Proteomes" id="UP001159428"/>
    </source>
</evidence>
<proteinExistence type="predicted"/>
<organism evidence="1 2">
    <name type="scientific">Pocillopora meandrina</name>
    <dbReference type="NCBI Taxonomy" id="46732"/>
    <lineage>
        <taxon>Eukaryota</taxon>
        <taxon>Metazoa</taxon>
        <taxon>Cnidaria</taxon>
        <taxon>Anthozoa</taxon>
        <taxon>Hexacorallia</taxon>
        <taxon>Scleractinia</taxon>
        <taxon>Astrocoeniina</taxon>
        <taxon>Pocilloporidae</taxon>
        <taxon>Pocillopora</taxon>
    </lineage>
</organism>
<protein>
    <submittedName>
        <fullName evidence="1">Uncharacterized protein</fullName>
    </submittedName>
</protein>
<name>A0AAU9XPI8_9CNID</name>
<evidence type="ECO:0000313" key="1">
    <source>
        <dbReference type="EMBL" id="CAH3153961.1"/>
    </source>
</evidence>
<dbReference type="AlphaFoldDB" id="A0AAU9XPI8"/>
<dbReference type="InterPro" id="IPR043129">
    <property type="entry name" value="ATPase_NBD"/>
</dbReference>
<dbReference type="SUPFAM" id="SSF53067">
    <property type="entry name" value="Actin-like ATPase domain"/>
    <property type="match status" value="2"/>
</dbReference>
<accession>A0AAU9XPI8</accession>
<dbReference type="Proteomes" id="UP001159428">
    <property type="component" value="Unassembled WGS sequence"/>
</dbReference>
<dbReference type="EMBL" id="CALNXJ010000054">
    <property type="protein sequence ID" value="CAH3153961.1"/>
    <property type="molecule type" value="Genomic_DNA"/>
</dbReference>
<gene>
    <name evidence="1" type="ORF">PMEA_00027355</name>
</gene>